<dbReference type="GO" id="GO:0006109">
    <property type="term" value="P:regulation of carbohydrate metabolic process"/>
    <property type="evidence" value="ECO:0007669"/>
    <property type="project" value="InterPro"/>
</dbReference>
<dbReference type="GO" id="GO:0005524">
    <property type="term" value="F:ATP binding"/>
    <property type="evidence" value="ECO:0007669"/>
    <property type="project" value="InterPro"/>
</dbReference>
<protein>
    <submittedName>
        <fullName evidence="2">HPr kinase</fullName>
    </submittedName>
</protein>
<sequence length="183" mass="19130">MPQLDVHASAVAIREAGVLIRGPSGSGKSRLALALIAGARGAGAFSRLIGDDRIALEARHGRLIARGHPKIRGQIEQRGAGILRLPYIDAAVIRVVADLAPADEAARYPEPASEDAEACPLNCEDWDFRGLGSVNVGGLWLPSLVLPACVGASDLALVILQRFRFGCESGSGPRQGGGETMMT</sequence>
<dbReference type="AlphaFoldDB" id="A0A4U8YZJ3"/>
<name>A0A4U8YZJ3_METTU</name>
<dbReference type="GO" id="GO:0000155">
    <property type="term" value="F:phosphorelay sensor kinase activity"/>
    <property type="evidence" value="ECO:0007669"/>
    <property type="project" value="InterPro"/>
</dbReference>
<reference evidence="2 3" key="1">
    <citation type="submission" date="2019-03" db="EMBL/GenBank/DDBJ databases">
        <authorList>
            <person name="Kox A.R. M."/>
        </authorList>
    </citation>
    <scope>NUCLEOTIDE SEQUENCE [LARGE SCALE GENOMIC DNA]</scope>
    <source>
        <strain evidence="2">MTUNDRAET4 annotated genome</strain>
    </source>
</reference>
<dbReference type="RefSeq" id="WP_134486329.1">
    <property type="nucleotide sequence ID" value="NZ_CP139089.1"/>
</dbReference>
<evidence type="ECO:0000313" key="2">
    <source>
        <dbReference type="EMBL" id="VFU07285.1"/>
    </source>
</evidence>
<dbReference type="InterPro" id="IPR011104">
    <property type="entry name" value="Hpr_kin/Pase_C"/>
</dbReference>
<organism evidence="2 3">
    <name type="scientific">Methylocella tundrae</name>
    <dbReference type="NCBI Taxonomy" id="227605"/>
    <lineage>
        <taxon>Bacteria</taxon>
        <taxon>Pseudomonadati</taxon>
        <taxon>Pseudomonadota</taxon>
        <taxon>Alphaproteobacteria</taxon>
        <taxon>Hyphomicrobiales</taxon>
        <taxon>Beijerinckiaceae</taxon>
        <taxon>Methylocella</taxon>
    </lineage>
</organism>
<gene>
    <name evidence="2" type="ORF">MTUNDRAET4_0392</name>
</gene>
<evidence type="ECO:0000313" key="3">
    <source>
        <dbReference type="Proteomes" id="UP000294360"/>
    </source>
</evidence>
<feature type="domain" description="HPr kinase/phosphorylase C-terminal" evidence="1">
    <location>
        <begin position="3"/>
        <end position="84"/>
    </location>
</feature>
<dbReference type="OrthoDB" id="8326226at2"/>
<dbReference type="SUPFAM" id="SSF53795">
    <property type="entry name" value="PEP carboxykinase-like"/>
    <property type="match status" value="1"/>
</dbReference>
<evidence type="ECO:0000259" key="1">
    <source>
        <dbReference type="Pfam" id="PF07475"/>
    </source>
</evidence>
<dbReference type="Proteomes" id="UP000294360">
    <property type="component" value="Chromosome"/>
</dbReference>
<dbReference type="InterPro" id="IPR027417">
    <property type="entry name" value="P-loop_NTPase"/>
</dbReference>
<keyword evidence="2" id="KW-0808">Transferase</keyword>
<dbReference type="CDD" id="cd01918">
    <property type="entry name" value="HprK_C"/>
    <property type="match status" value="1"/>
</dbReference>
<dbReference type="KEGG" id="mtun:MTUNDRAET4_0392"/>
<dbReference type="Pfam" id="PF07475">
    <property type="entry name" value="Hpr_kinase_C"/>
    <property type="match status" value="1"/>
</dbReference>
<proteinExistence type="predicted"/>
<accession>A0A4U8YZJ3</accession>
<dbReference type="Gene3D" id="3.40.50.300">
    <property type="entry name" value="P-loop containing nucleotide triphosphate hydrolases"/>
    <property type="match status" value="1"/>
</dbReference>
<keyword evidence="2" id="KW-0418">Kinase</keyword>
<dbReference type="EMBL" id="LR536450">
    <property type="protein sequence ID" value="VFU07285.1"/>
    <property type="molecule type" value="Genomic_DNA"/>
</dbReference>